<dbReference type="PANTHER" id="PTHR31890:SF24">
    <property type="entry name" value="PLANT INVERTASE_PECTIN METHYLESTERASE INHIBITOR PROTEIN"/>
    <property type="match status" value="1"/>
</dbReference>
<dbReference type="Proteomes" id="UP000075243">
    <property type="component" value="Unassembled WGS sequence"/>
</dbReference>
<evidence type="ECO:0000313" key="2">
    <source>
        <dbReference type="EMBL" id="KYP50586.1"/>
    </source>
</evidence>
<dbReference type="AlphaFoldDB" id="A0A151S703"/>
<dbReference type="OMA" id="ECANFCY"/>
<proteinExistence type="predicted"/>
<keyword evidence="1" id="KW-0732">Signal</keyword>
<dbReference type="STRING" id="3821.A0A151S703"/>
<feature type="chain" id="PRO_5007588338" evidence="1">
    <location>
        <begin position="19"/>
        <end position="128"/>
    </location>
</feature>
<feature type="signal peptide" evidence="1">
    <location>
        <begin position="1"/>
        <end position="18"/>
    </location>
</feature>
<dbReference type="EMBL" id="KQ483452">
    <property type="protein sequence ID" value="KYP50586.1"/>
    <property type="molecule type" value="Genomic_DNA"/>
</dbReference>
<keyword evidence="3" id="KW-1185">Reference proteome</keyword>
<reference evidence="2" key="1">
    <citation type="journal article" date="2012" name="Nat. Biotechnol.">
        <title>Draft genome sequence of pigeonpea (Cajanus cajan), an orphan legume crop of resource-poor farmers.</title>
        <authorList>
            <person name="Varshney R.K."/>
            <person name="Chen W."/>
            <person name="Li Y."/>
            <person name="Bharti A.K."/>
            <person name="Saxena R.K."/>
            <person name="Schlueter J.A."/>
            <person name="Donoghue M.T."/>
            <person name="Azam S."/>
            <person name="Fan G."/>
            <person name="Whaley A.M."/>
            <person name="Farmer A.D."/>
            <person name="Sheridan J."/>
            <person name="Iwata A."/>
            <person name="Tuteja R."/>
            <person name="Penmetsa R.V."/>
            <person name="Wu W."/>
            <person name="Upadhyaya H.D."/>
            <person name="Yang S.P."/>
            <person name="Shah T."/>
            <person name="Saxena K.B."/>
            <person name="Michael T."/>
            <person name="McCombie W.R."/>
            <person name="Yang B."/>
            <person name="Zhang G."/>
            <person name="Yang H."/>
            <person name="Wang J."/>
            <person name="Spillane C."/>
            <person name="Cook D.R."/>
            <person name="May G.D."/>
            <person name="Xu X."/>
            <person name="Jackson S.A."/>
        </authorList>
    </citation>
    <scope>NUCLEOTIDE SEQUENCE [LARGE SCALE GENOMIC DNA]</scope>
</reference>
<dbReference type="PANTHER" id="PTHR31890">
    <property type="entry name" value="PLANT INVERTASE/PECTIN METHYLESTERASE INHIBITOR SUPERFAMILY PROTEIN"/>
    <property type="match status" value="1"/>
</dbReference>
<name>A0A151S703_CAJCA</name>
<sequence length="128" mass="14067">MITLCLILISHSLLLANARVHDHDRLLGNDPDFISKICNEILHDKINCTKILRADPRVLQAAVLKLALKKGIEGKKFLDKILERGSSVALAECRLADYVVAVANLKMALVDLKHDPQSAIHDAKVAAN</sequence>
<protein>
    <submittedName>
        <fullName evidence="2">Uncharacterized protein</fullName>
    </submittedName>
</protein>
<evidence type="ECO:0000313" key="3">
    <source>
        <dbReference type="Proteomes" id="UP000075243"/>
    </source>
</evidence>
<accession>A0A151S703</accession>
<dbReference type="Gramene" id="C.cajan_27284.t">
    <property type="protein sequence ID" value="C.cajan_27284.t"/>
    <property type="gene ID" value="C.cajan_27284"/>
</dbReference>
<gene>
    <name evidence="2" type="ORF">KK1_027643</name>
</gene>
<organism evidence="2 3">
    <name type="scientific">Cajanus cajan</name>
    <name type="common">Pigeon pea</name>
    <name type="synonym">Cajanus indicus</name>
    <dbReference type="NCBI Taxonomy" id="3821"/>
    <lineage>
        <taxon>Eukaryota</taxon>
        <taxon>Viridiplantae</taxon>
        <taxon>Streptophyta</taxon>
        <taxon>Embryophyta</taxon>
        <taxon>Tracheophyta</taxon>
        <taxon>Spermatophyta</taxon>
        <taxon>Magnoliopsida</taxon>
        <taxon>eudicotyledons</taxon>
        <taxon>Gunneridae</taxon>
        <taxon>Pentapetalae</taxon>
        <taxon>rosids</taxon>
        <taxon>fabids</taxon>
        <taxon>Fabales</taxon>
        <taxon>Fabaceae</taxon>
        <taxon>Papilionoideae</taxon>
        <taxon>50 kb inversion clade</taxon>
        <taxon>NPAAA clade</taxon>
        <taxon>indigoferoid/millettioid clade</taxon>
        <taxon>Phaseoleae</taxon>
        <taxon>Cajanus</taxon>
    </lineage>
</organism>
<evidence type="ECO:0000256" key="1">
    <source>
        <dbReference type="SAM" id="SignalP"/>
    </source>
</evidence>